<feature type="compositionally biased region" description="Basic residues" evidence="1">
    <location>
        <begin position="1"/>
        <end position="11"/>
    </location>
</feature>
<dbReference type="STRING" id="398512.Bccel_3820"/>
<accession>A0A0L6JRS8</accession>
<evidence type="ECO:0000313" key="2">
    <source>
        <dbReference type="EMBL" id="KNY28546.1"/>
    </source>
</evidence>
<dbReference type="OrthoDB" id="2382345at2"/>
<feature type="region of interest" description="Disordered" evidence="1">
    <location>
        <begin position="1"/>
        <end position="27"/>
    </location>
</feature>
<reference evidence="3" key="1">
    <citation type="submission" date="2015-07" db="EMBL/GenBank/DDBJ databases">
        <title>Near-Complete Genome Sequence of the Cellulolytic Bacterium Bacteroides (Pseudobacteroides) cellulosolvens ATCC 35603.</title>
        <authorList>
            <person name="Dassa B."/>
            <person name="Utturkar S.M."/>
            <person name="Klingeman D.M."/>
            <person name="Hurt R.A."/>
            <person name="Keller M."/>
            <person name="Xu J."/>
            <person name="Reddy Y.H.K."/>
            <person name="Borovok I."/>
            <person name="Grinberg I.R."/>
            <person name="Lamed R."/>
            <person name="Zhivin O."/>
            <person name="Bayer E.A."/>
            <person name="Brown S.D."/>
        </authorList>
    </citation>
    <scope>NUCLEOTIDE SEQUENCE [LARGE SCALE GENOMIC DNA]</scope>
    <source>
        <strain evidence="3">DSM 2933</strain>
    </source>
</reference>
<dbReference type="AlphaFoldDB" id="A0A0L6JRS8"/>
<dbReference type="EMBL" id="LGTC01000001">
    <property type="protein sequence ID" value="KNY28546.1"/>
    <property type="molecule type" value="Genomic_DNA"/>
</dbReference>
<proteinExistence type="predicted"/>
<keyword evidence="3" id="KW-1185">Reference proteome</keyword>
<sequence length="59" mass="6693">MVIRNKKHVRDRKSGIGPTVAPGINDEQLGENATKEDIKNGNSTKVIRMFWDENDPRSK</sequence>
<protein>
    <submittedName>
        <fullName evidence="2">Uncharacterized protein</fullName>
    </submittedName>
</protein>
<dbReference type="RefSeq" id="WP_036936752.1">
    <property type="nucleotide sequence ID" value="NZ_JQKC01000002.1"/>
</dbReference>
<comment type="caution">
    <text evidence="2">The sequence shown here is derived from an EMBL/GenBank/DDBJ whole genome shotgun (WGS) entry which is preliminary data.</text>
</comment>
<organism evidence="2 3">
    <name type="scientific">Pseudobacteroides cellulosolvens ATCC 35603 = DSM 2933</name>
    <dbReference type="NCBI Taxonomy" id="398512"/>
    <lineage>
        <taxon>Bacteria</taxon>
        <taxon>Bacillati</taxon>
        <taxon>Bacillota</taxon>
        <taxon>Clostridia</taxon>
        <taxon>Eubacteriales</taxon>
        <taxon>Oscillospiraceae</taxon>
        <taxon>Pseudobacteroides</taxon>
    </lineage>
</organism>
<evidence type="ECO:0000313" key="3">
    <source>
        <dbReference type="Proteomes" id="UP000036923"/>
    </source>
</evidence>
<gene>
    <name evidence="2" type="ORF">Bccel_3820</name>
</gene>
<dbReference type="Proteomes" id="UP000036923">
    <property type="component" value="Unassembled WGS sequence"/>
</dbReference>
<dbReference type="eggNOG" id="ENOG5033C60">
    <property type="taxonomic scope" value="Bacteria"/>
</dbReference>
<name>A0A0L6JRS8_9FIRM</name>
<evidence type="ECO:0000256" key="1">
    <source>
        <dbReference type="SAM" id="MobiDB-lite"/>
    </source>
</evidence>